<sequence>MKHRLRRIKEILDHPSNRNDRISAFLRYLGWNVGRRLLDQADYVINIAPKARVILSNRENYATLAYTCGLYDFDEMSFLTDFLRPGDIFGDFGANVGVYSVLAGSLGATVLAAEPVPDTYARLQENLRLNCVEGQAVRCGLSHTAGKLGFTLALGGMNRVATPRDTETIEVDVLTADELVAQTGLSPLVVKIDVEGFELPLLRGSCALLPSVAAIIIELNGSGGLYGYSDDEVHAYLIAAGFSCFDYLPATRELNPRSDFQRQKFNSLYINLRMLDETRSRFSPGANLSNG</sequence>
<dbReference type="PANTHER" id="PTHR34203:SF15">
    <property type="entry name" value="SLL1173 PROTEIN"/>
    <property type="match status" value="1"/>
</dbReference>
<dbReference type="Gene3D" id="3.40.50.150">
    <property type="entry name" value="Vaccinia Virus protein VP39"/>
    <property type="match status" value="1"/>
</dbReference>
<gene>
    <name evidence="2" type="ORF">NP590_13195</name>
</gene>
<dbReference type="Proteomes" id="UP001524499">
    <property type="component" value="Unassembled WGS sequence"/>
</dbReference>
<dbReference type="GO" id="GO:0008168">
    <property type="term" value="F:methyltransferase activity"/>
    <property type="evidence" value="ECO:0007669"/>
    <property type="project" value="UniProtKB-KW"/>
</dbReference>
<protein>
    <submittedName>
        <fullName evidence="2">FkbM family methyltransferase</fullName>
    </submittedName>
</protein>
<organism evidence="2 3">
    <name type="scientific">Methylomonas subterranea</name>
    <dbReference type="NCBI Taxonomy" id="2952225"/>
    <lineage>
        <taxon>Bacteria</taxon>
        <taxon>Pseudomonadati</taxon>
        <taxon>Pseudomonadota</taxon>
        <taxon>Gammaproteobacteria</taxon>
        <taxon>Methylococcales</taxon>
        <taxon>Methylococcaceae</taxon>
        <taxon>Methylomonas</taxon>
    </lineage>
</organism>
<dbReference type="InterPro" id="IPR052514">
    <property type="entry name" value="SAM-dependent_MTase"/>
</dbReference>
<dbReference type="GO" id="GO:0032259">
    <property type="term" value="P:methylation"/>
    <property type="evidence" value="ECO:0007669"/>
    <property type="project" value="UniProtKB-KW"/>
</dbReference>
<name>A0ABT1THX8_9GAMM</name>
<keyword evidence="3" id="KW-1185">Reference proteome</keyword>
<accession>A0ABT1THX8</accession>
<dbReference type="Pfam" id="PF05050">
    <property type="entry name" value="Methyltransf_21"/>
    <property type="match status" value="1"/>
</dbReference>
<dbReference type="EMBL" id="JANIBJ010000023">
    <property type="protein sequence ID" value="MCQ8105066.1"/>
    <property type="molecule type" value="Genomic_DNA"/>
</dbReference>
<dbReference type="NCBIfam" id="TIGR01444">
    <property type="entry name" value="fkbM_fam"/>
    <property type="match status" value="1"/>
</dbReference>
<evidence type="ECO:0000313" key="2">
    <source>
        <dbReference type="EMBL" id="MCQ8105066.1"/>
    </source>
</evidence>
<evidence type="ECO:0000259" key="1">
    <source>
        <dbReference type="Pfam" id="PF05050"/>
    </source>
</evidence>
<feature type="domain" description="Methyltransferase FkbM" evidence="1">
    <location>
        <begin position="91"/>
        <end position="243"/>
    </location>
</feature>
<dbReference type="SUPFAM" id="SSF53335">
    <property type="entry name" value="S-adenosyl-L-methionine-dependent methyltransferases"/>
    <property type="match status" value="1"/>
</dbReference>
<keyword evidence="2" id="KW-0808">Transferase</keyword>
<dbReference type="RefSeq" id="WP_256602954.1">
    <property type="nucleotide sequence ID" value="NZ_JANIBJ010000023.1"/>
</dbReference>
<evidence type="ECO:0000313" key="3">
    <source>
        <dbReference type="Proteomes" id="UP001524499"/>
    </source>
</evidence>
<dbReference type="InterPro" id="IPR029063">
    <property type="entry name" value="SAM-dependent_MTases_sf"/>
</dbReference>
<comment type="caution">
    <text evidence="2">The sequence shown here is derived from an EMBL/GenBank/DDBJ whole genome shotgun (WGS) entry which is preliminary data.</text>
</comment>
<keyword evidence="2" id="KW-0489">Methyltransferase</keyword>
<dbReference type="InterPro" id="IPR006342">
    <property type="entry name" value="FkbM_mtfrase"/>
</dbReference>
<dbReference type="PANTHER" id="PTHR34203">
    <property type="entry name" value="METHYLTRANSFERASE, FKBM FAMILY PROTEIN"/>
    <property type="match status" value="1"/>
</dbReference>
<proteinExistence type="predicted"/>
<reference evidence="2 3" key="1">
    <citation type="submission" date="2022-07" db="EMBL/GenBank/DDBJ databases">
        <title>Methylomonas rivi sp. nov., Methylomonas rosea sp. nov., Methylomonas aureus sp. nov. and Methylomonas subterranea sp. nov., four novel methanotrophs isolated from a freshwater creek and the deep terrestrial subsurface.</title>
        <authorList>
            <person name="Abin C."/>
            <person name="Sankaranarayanan K."/>
            <person name="Garner C."/>
            <person name="Sindelar R."/>
            <person name="Kotary K."/>
            <person name="Garner R."/>
            <person name="Barclay S."/>
            <person name="Lawson P."/>
            <person name="Krumholz L."/>
        </authorList>
    </citation>
    <scope>NUCLEOTIDE SEQUENCE [LARGE SCALE GENOMIC DNA]</scope>
    <source>
        <strain evidence="2 3">SURF-2</strain>
    </source>
</reference>